<sequence length="365" mass="39990">MHAGLSTLAGRSTPRRPFSRTGFTLVELLVVIAIIGVLIALLLPAVQSAREAARRMTCTNNLKQLMLGTLNYESANGEFPAGSYGTYVATKKNGYWSPMAQVLPYVEEGGLAQTFIIEDDTTEGDPWSTHNFAVAQNEPAFIRCPSDPFGRETLGLDQRDQTTGWTNYHANSGSWVRFGKKWDGVFGADEMVSSTGEYPALPPLQLRKITDGLSKTAAYGEMLNSLGNTGGANDPKRDCFIAPTVPDNASTTPKDAQDLLLSQNWQTARLNGPWRWRGNPWHEGTMWRTWYNHLLPPNSTCWTQGNWWDLVSPLSSNHSGVVNVAYCDGSVQTIADGVDPDVWVQAGTRAGPPEWRKRIGGGRGG</sequence>
<keyword evidence="1" id="KW-0472">Membrane</keyword>
<reference evidence="3 4" key="1">
    <citation type="submission" date="2019-02" db="EMBL/GenBank/DDBJ databases">
        <title>Deep-cultivation of Planctomycetes and their phenomic and genomic characterization uncovers novel biology.</title>
        <authorList>
            <person name="Wiegand S."/>
            <person name="Jogler M."/>
            <person name="Boedeker C."/>
            <person name="Pinto D."/>
            <person name="Vollmers J."/>
            <person name="Rivas-Marin E."/>
            <person name="Kohn T."/>
            <person name="Peeters S.H."/>
            <person name="Heuer A."/>
            <person name="Rast P."/>
            <person name="Oberbeckmann S."/>
            <person name="Bunk B."/>
            <person name="Jeske O."/>
            <person name="Meyerdierks A."/>
            <person name="Storesund J.E."/>
            <person name="Kallscheuer N."/>
            <person name="Luecker S."/>
            <person name="Lage O.M."/>
            <person name="Pohl T."/>
            <person name="Merkel B.J."/>
            <person name="Hornburger P."/>
            <person name="Mueller R.-W."/>
            <person name="Bruemmer F."/>
            <person name="Labrenz M."/>
            <person name="Spormann A.M."/>
            <person name="Op Den Camp H."/>
            <person name="Overmann J."/>
            <person name="Amann R."/>
            <person name="Jetten M.S.M."/>
            <person name="Mascher T."/>
            <person name="Medema M.H."/>
            <person name="Devos D.P."/>
            <person name="Kaster A.-K."/>
            <person name="Ovreas L."/>
            <person name="Rohde M."/>
            <person name="Galperin M.Y."/>
            <person name="Jogler C."/>
        </authorList>
    </citation>
    <scope>NUCLEOTIDE SEQUENCE [LARGE SCALE GENOMIC DNA]</scope>
    <source>
        <strain evidence="3 4">Pla123a</strain>
    </source>
</reference>
<evidence type="ECO:0000313" key="3">
    <source>
        <dbReference type="EMBL" id="TWT78279.1"/>
    </source>
</evidence>
<organism evidence="3 4">
    <name type="scientific">Posidoniimonas polymericola</name>
    <dbReference type="NCBI Taxonomy" id="2528002"/>
    <lineage>
        <taxon>Bacteria</taxon>
        <taxon>Pseudomonadati</taxon>
        <taxon>Planctomycetota</taxon>
        <taxon>Planctomycetia</taxon>
        <taxon>Pirellulales</taxon>
        <taxon>Lacipirellulaceae</taxon>
        <taxon>Posidoniimonas</taxon>
    </lineage>
</organism>
<dbReference type="Pfam" id="PF07963">
    <property type="entry name" value="N_methyl"/>
    <property type="match status" value="1"/>
</dbReference>
<proteinExistence type="predicted"/>
<dbReference type="InterPro" id="IPR045584">
    <property type="entry name" value="Pilin-like"/>
</dbReference>
<keyword evidence="1" id="KW-1133">Transmembrane helix</keyword>
<dbReference type="AlphaFoldDB" id="A0A5C5YTG6"/>
<feature type="domain" description="DUF1559" evidence="2">
    <location>
        <begin position="47"/>
        <end position="340"/>
    </location>
</feature>
<dbReference type="EMBL" id="SJPO01000002">
    <property type="protein sequence ID" value="TWT78279.1"/>
    <property type="molecule type" value="Genomic_DNA"/>
</dbReference>
<dbReference type="NCBIfam" id="TIGR04294">
    <property type="entry name" value="pre_pil_HX9DG"/>
    <property type="match status" value="1"/>
</dbReference>
<dbReference type="InterPro" id="IPR012902">
    <property type="entry name" value="N_methyl_site"/>
</dbReference>
<comment type="caution">
    <text evidence="3">The sequence shown here is derived from an EMBL/GenBank/DDBJ whole genome shotgun (WGS) entry which is preliminary data.</text>
</comment>
<keyword evidence="4" id="KW-1185">Reference proteome</keyword>
<dbReference type="PROSITE" id="PS00409">
    <property type="entry name" value="PROKAR_NTER_METHYL"/>
    <property type="match status" value="1"/>
</dbReference>
<dbReference type="PANTHER" id="PTHR30093:SF2">
    <property type="entry name" value="TYPE II SECRETION SYSTEM PROTEIN H"/>
    <property type="match status" value="1"/>
</dbReference>
<gene>
    <name evidence="3" type="primary">xcpT_6</name>
    <name evidence="3" type="ORF">Pla123a_10700</name>
</gene>
<dbReference type="SUPFAM" id="SSF54523">
    <property type="entry name" value="Pili subunits"/>
    <property type="match status" value="1"/>
</dbReference>
<evidence type="ECO:0000313" key="4">
    <source>
        <dbReference type="Proteomes" id="UP000318478"/>
    </source>
</evidence>
<evidence type="ECO:0000259" key="2">
    <source>
        <dbReference type="Pfam" id="PF07596"/>
    </source>
</evidence>
<accession>A0A5C5YTG6</accession>
<protein>
    <submittedName>
        <fullName evidence="3">Type II secretion system protein G</fullName>
    </submittedName>
</protein>
<dbReference type="InterPro" id="IPR011453">
    <property type="entry name" value="DUF1559"/>
</dbReference>
<name>A0A5C5YTG6_9BACT</name>
<dbReference type="Proteomes" id="UP000318478">
    <property type="component" value="Unassembled WGS sequence"/>
</dbReference>
<dbReference type="NCBIfam" id="TIGR02532">
    <property type="entry name" value="IV_pilin_GFxxxE"/>
    <property type="match status" value="1"/>
</dbReference>
<dbReference type="OrthoDB" id="217153at2"/>
<dbReference type="Pfam" id="PF07596">
    <property type="entry name" value="SBP_bac_10"/>
    <property type="match status" value="1"/>
</dbReference>
<dbReference type="PANTHER" id="PTHR30093">
    <property type="entry name" value="GENERAL SECRETION PATHWAY PROTEIN G"/>
    <property type="match status" value="1"/>
</dbReference>
<dbReference type="Gene3D" id="3.30.700.10">
    <property type="entry name" value="Glycoprotein, Type 4 Pilin"/>
    <property type="match status" value="1"/>
</dbReference>
<evidence type="ECO:0000256" key="1">
    <source>
        <dbReference type="SAM" id="Phobius"/>
    </source>
</evidence>
<dbReference type="RefSeq" id="WP_146584607.1">
    <property type="nucleotide sequence ID" value="NZ_SJPO01000002.1"/>
</dbReference>
<feature type="transmembrane region" description="Helical" evidence="1">
    <location>
        <begin position="23"/>
        <end position="46"/>
    </location>
</feature>
<keyword evidence="1" id="KW-0812">Transmembrane</keyword>
<dbReference type="InterPro" id="IPR027558">
    <property type="entry name" value="Pre_pil_HX9DG_C"/>
</dbReference>